<dbReference type="Proteomes" id="UP001500325">
    <property type="component" value="Unassembled WGS sequence"/>
</dbReference>
<keyword evidence="1" id="KW-0812">Transmembrane</keyword>
<sequence>MTAEEQGTVPGSRAAGRTERLFRLALLVKGIDGAAELIGAVVLVLVSGAAVHHLVAEILAHDLLGPPDGTLARHLVAGTAEFVSGDRTFAVLYLALHGVVKLALVVALLRKWLPAYPVAIAVLLLFVVYEVIRAVHTGSLVLPFLAALDLAITVLVIREYRMLRRERRVS</sequence>
<evidence type="ECO:0000256" key="1">
    <source>
        <dbReference type="SAM" id="Phobius"/>
    </source>
</evidence>
<proteinExistence type="predicted"/>
<gene>
    <name evidence="2" type="ORF">GCM10023215_17310</name>
</gene>
<dbReference type="RefSeq" id="WP_345379620.1">
    <property type="nucleotide sequence ID" value="NZ_BAABIC010000005.1"/>
</dbReference>
<keyword evidence="1" id="KW-0472">Membrane</keyword>
<comment type="caution">
    <text evidence="2">The sequence shown here is derived from an EMBL/GenBank/DDBJ whole genome shotgun (WGS) entry which is preliminary data.</text>
</comment>
<dbReference type="InterPro" id="IPR021125">
    <property type="entry name" value="DUF2127"/>
</dbReference>
<feature type="transmembrane region" description="Helical" evidence="1">
    <location>
        <begin position="116"/>
        <end position="132"/>
    </location>
</feature>
<dbReference type="Pfam" id="PF09900">
    <property type="entry name" value="DUF2127"/>
    <property type="match status" value="1"/>
</dbReference>
<keyword evidence="1" id="KW-1133">Transmembrane helix</keyword>
<keyword evidence="3" id="KW-1185">Reference proteome</keyword>
<accession>A0ABP8W7V2</accession>
<reference evidence="3" key="1">
    <citation type="journal article" date="2019" name="Int. J. Syst. Evol. Microbiol.">
        <title>The Global Catalogue of Microorganisms (GCM) 10K type strain sequencing project: providing services to taxonomists for standard genome sequencing and annotation.</title>
        <authorList>
            <consortium name="The Broad Institute Genomics Platform"/>
            <consortium name="The Broad Institute Genome Sequencing Center for Infectious Disease"/>
            <person name="Wu L."/>
            <person name="Ma J."/>
        </authorList>
    </citation>
    <scope>NUCLEOTIDE SEQUENCE [LARGE SCALE GENOMIC DNA]</scope>
    <source>
        <strain evidence="3">JCM 18055</strain>
    </source>
</reference>
<feature type="transmembrane region" description="Helical" evidence="1">
    <location>
        <begin position="33"/>
        <end position="55"/>
    </location>
</feature>
<protein>
    <submittedName>
        <fullName evidence="2">DUF2127 domain-containing protein</fullName>
    </submittedName>
</protein>
<feature type="transmembrane region" description="Helical" evidence="1">
    <location>
        <begin position="90"/>
        <end position="109"/>
    </location>
</feature>
<evidence type="ECO:0000313" key="2">
    <source>
        <dbReference type="EMBL" id="GAA4683469.1"/>
    </source>
</evidence>
<organism evidence="2 3">
    <name type="scientific">Pseudonocardia yuanmonensis</name>
    <dbReference type="NCBI Taxonomy" id="1095914"/>
    <lineage>
        <taxon>Bacteria</taxon>
        <taxon>Bacillati</taxon>
        <taxon>Actinomycetota</taxon>
        <taxon>Actinomycetes</taxon>
        <taxon>Pseudonocardiales</taxon>
        <taxon>Pseudonocardiaceae</taxon>
        <taxon>Pseudonocardia</taxon>
    </lineage>
</organism>
<feature type="transmembrane region" description="Helical" evidence="1">
    <location>
        <begin position="138"/>
        <end position="157"/>
    </location>
</feature>
<evidence type="ECO:0000313" key="3">
    <source>
        <dbReference type="Proteomes" id="UP001500325"/>
    </source>
</evidence>
<dbReference type="EMBL" id="BAABIC010000005">
    <property type="protein sequence ID" value="GAA4683469.1"/>
    <property type="molecule type" value="Genomic_DNA"/>
</dbReference>
<name>A0ABP8W7V2_9PSEU</name>